<gene>
    <name evidence="2" type="ORF">VKT23_015521</name>
</gene>
<evidence type="ECO:0000313" key="2">
    <source>
        <dbReference type="EMBL" id="KAK7443739.1"/>
    </source>
</evidence>
<feature type="region of interest" description="Disordered" evidence="1">
    <location>
        <begin position="67"/>
        <end position="98"/>
    </location>
</feature>
<feature type="compositionally biased region" description="Polar residues" evidence="1">
    <location>
        <begin position="72"/>
        <end position="94"/>
    </location>
</feature>
<organism evidence="2 3">
    <name type="scientific">Marasmiellus scandens</name>
    <dbReference type="NCBI Taxonomy" id="2682957"/>
    <lineage>
        <taxon>Eukaryota</taxon>
        <taxon>Fungi</taxon>
        <taxon>Dikarya</taxon>
        <taxon>Basidiomycota</taxon>
        <taxon>Agaricomycotina</taxon>
        <taxon>Agaricomycetes</taxon>
        <taxon>Agaricomycetidae</taxon>
        <taxon>Agaricales</taxon>
        <taxon>Marasmiineae</taxon>
        <taxon>Omphalotaceae</taxon>
        <taxon>Marasmiellus</taxon>
    </lineage>
</organism>
<feature type="compositionally biased region" description="Low complexity" evidence="1">
    <location>
        <begin position="269"/>
        <end position="310"/>
    </location>
</feature>
<sequence>MTHSAPACWSSAIQSILSSDACDTHTNFHDSTFASRSLRSSRFPAGSIWRSLLTKCIYNDNFPSDHNHKKNVAQNAEGNQSQDSSSVPMVTRTMHQSRQRRFARMDEMGIGALIMYELPNELAKSEGVVFDARSSGAEIEELFETIQANVVYLPLYACSSFVIGQLMNATFYNPNMRPFPAPGGQGFTVESTSFTLFDHGIPNSRNPRPVCDVRRLVRPTKDSARRYREDLQMFSCGRNNFTVPDFSSNSPVPLHTIPNETMTPKPTQSSSDDTAAASVTASSGSLSKVSQSVSTQISSTSSTRSVGSIRSLHSRHSSTYAIPSLSCIPSIPSMSSVVSDMTSATSNHCKVLSSAASTRSVISSLGSTGHNVSIPSSPSSNLGFHKSRSSSDVYTRKAHGHTDSVVRSCLKPKTLILSEPQVCQRAPSRANRRARSFCFSSSFSIYDTSLILEKKLKDNSFEARNLDEHETLELCHDQCTEGDLAVCGIPLDWDDDLAWEAASYLPASASAVSASSSRVFAGIRGSSTSTSLASALSMGFSMLSADAASSSCVLDGISSFGDVSLCTLSTGASFGPLTPTKGEKSSMQPLPVLPSSGTWSSAPSNMNFDHHVTCASTPPRAADKVYTSSCDRACPGLGEESAHVDTQAKKRERRMGRFMELMDSALDLVVVSSSAEDRDEPVEMDLGTDVNLVGLEISDDENDYDVVNAEAKAESGGFGFGFGSSSGSNVDFEASSAYLSCAPTVARSPRLGFPIPVESTSVMFPDLFADLNLQDATTNTADDDFAADDAKVSFSSDAVSVLTSPVQKKALQGTGTASVFRGIDFGFGWTLRKRGNSQSRKGDMKSKKPIPRGKENIPPLRLAF</sequence>
<evidence type="ECO:0000256" key="1">
    <source>
        <dbReference type="SAM" id="MobiDB-lite"/>
    </source>
</evidence>
<reference evidence="2 3" key="1">
    <citation type="submission" date="2024-01" db="EMBL/GenBank/DDBJ databases">
        <title>A draft genome for the cacao thread blight pathogen Marasmiellus scandens.</title>
        <authorList>
            <person name="Baruah I.K."/>
            <person name="Leung J."/>
            <person name="Bukari Y."/>
            <person name="Amoako-Attah I."/>
            <person name="Meinhardt L.W."/>
            <person name="Bailey B.A."/>
            <person name="Cohen S.P."/>
        </authorList>
    </citation>
    <scope>NUCLEOTIDE SEQUENCE [LARGE SCALE GENOMIC DNA]</scope>
    <source>
        <strain evidence="2 3">GH-19</strain>
    </source>
</reference>
<dbReference type="EMBL" id="JBANRG010000053">
    <property type="protein sequence ID" value="KAK7443739.1"/>
    <property type="molecule type" value="Genomic_DNA"/>
</dbReference>
<keyword evidence="3" id="KW-1185">Reference proteome</keyword>
<proteinExistence type="predicted"/>
<comment type="caution">
    <text evidence="2">The sequence shown here is derived from an EMBL/GenBank/DDBJ whole genome shotgun (WGS) entry which is preliminary data.</text>
</comment>
<feature type="region of interest" description="Disordered" evidence="1">
    <location>
        <begin position="834"/>
        <end position="864"/>
    </location>
</feature>
<accession>A0ABR1J1P8</accession>
<dbReference type="Proteomes" id="UP001498398">
    <property type="component" value="Unassembled WGS sequence"/>
</dbReference>
<feature type="compositionally biased region" description="Polar residues" evidence="1">
    <location>
        <begin position="258"/>
        <end position="268"/>
    </location>
</feature>
<protein>
    <submittedName>
        <fullName evidence="2">Uncharacterized protein</fullName>
    </submittedName>
</protein>
<evidence type="ECO:0000313" key="3">
    <source>
        <dbReference type="Proteomes" id="UP001498398"/>
    </source>
</evidence>
<name>A0ABR1J1P8_9AGAR</name>
<feature type="region of interest" description="Disordered" evidence="1">
    <location>
        <begin position="247"/>
        <end position="310"/>
    </location>
</feature>